<protein>
    <submittedName>
        <fullName evidence="8">Cytochrome b</fullName>
    </submittedName>
</protein>
<dbReference type="OrthoDB" id="196472at2"/>
<feature type="transmembrane region" description="Helical" evidence="6">
    <location>
        <begin position="92"/>
        <end position="114"/>
    </location>
</feature>
<feature type="domain" description="Cytochrome b561 bacterial/Ni-hydrogenase" evidence="7">
    <location>
        <begin position="6"/>
        <end position="175"/>
    </location>
</feature>
<evidence type="ECO:0000256" key="1">
    <source>
        <dbReference type="ARBA" id="ARBA00004651"/>
    </source>
</evidence>
<evidence type="ECO:0000256" key="4">
    <source>
        <dbReference type="ARBA" id="ARBA00022989"/>
    </source>
</evidence>
<feature type="transmembrane region" description="Helical" evidence="6">
    <location>
        <begin position="42"/>
        <end position="59"/>
    </location>
</feature>
<evidence type="ECO:0000256" key="5">
    <source>
        <dbReference type="ARBA" id="ARBA00023136"/>
    </source>
</evidence>
<keyword evidence="4 6" id="KW-1133">Transmembrane helix</keyword>
<dbReference type="InterPro" id="IPR011577">
    <property type="entry name" value="Cyt_b561_bac/Ni-Hgenase"/>
</dbReference>
<comment type="subcellular location">
    <subcellularLocation>
        <location evidence="1">Cell membrane</location>
        <topology evidence="1">Multi-pass membrane protein</topology>
    </subcellularLocation>
</comment>
<dbReference type="GO" id="GO:0020037">
    <property type="term" value="F:heme binding"/>
    <property type="evidence" value="ECO:0007669"/>
    <property type="project" value="TreeGrafter"/>
</dbReference>
<dbReference type="PANTHER" id="PTHR30485:SF2">
    <property type="entry name" value="BLL0597 PROTEIN"/>
    <property type="match status" value="1"/>
</dbReference>
<keyword evidence="2" id="KW-1003">Cell membrane</keyword>
<dbReference type="PANTHER" id="PTHR30485">
    <property type="entry name" value="NI/FE-HYDROGENASE 1 B-TYPE CYTOCHROME SUBUNIT"/>
    <property type="match status" value="1"/>
</dbReference>
<dbReference type="Proteomes" id="UP000242815">
    <property type="component" value="Unassembled WGS sequence"/>
</dbReference>
<organism evidence="8 9">
    <name type="scientific">Halopseudomonas formosensis</name>
    <dbReference type="NCBI Taxonomy" id="1002526"/>
    <lineage>
        <taxon>Bacteria</taxon>
        <taxon>Pseudomonadati</taxon>
        <taxon>Pseudomonadota</taxon>
        <taxon>Gammaproteobacteria</taxon>
        <taxon>Pseudomonadales</taxon>
        <taxon>Pseudomonadaceae</taxon>
        <taxon>Halopseudomonas</taxon>
    </lineage>
</organism>
<evidence type="ECO:0000313" key="9">
    <source>
        <dbReference type="Proteomes" id="UP000242815"/>
    </source>
</evidence>
<name>A0A1I6BWX2_9GAMM</name>
<feature type="transmembrane region" description="Helical" evidence="6">
    <location>
        <begin position="194"/>
        <end position="212"/>
    </location>
</feature>
<sequence>MVRIKVWDLPLRLFHWALAVAVTGALVTINLGAAWIEWHGRFGLTVVGLIAFRLAWGVLGSTHSRFCSFFPTPAALGAYLRGNWQRPGHNPLGALSVLAMLGLLGFQAVSGLFASDEIAFNGPLTRAVSSSTISTLSSLHRQTELWLYILLGLHVLAVIVHQLRGKRLIGSMIHGWAALAESETAPRTRSPLKAALALALALLLAGAALWLANGSWIPAPPPAAAPAW</sequence>
<dbReference type="SUPFAM" id="SSF81342">
    <property type="entry name" value="Transmembrane di-heme cytochromes"/>
    <property type="match status" value="1"/>
</dbReference>
<dbReference type="InterPro" id="IPR051542">
    <property type="entry name" value="Hydrogenase_cytochrome"/>
</dbReference>
<evidence type="ECO:0000256" key="2">
    <source>
        <dbReference type="ARBA" id="ARBA00022475"/>
    </source>
</evidence>
<gene>
    <name evidence="8" type="ORF">SAMN05216578_107125</name>
</gene>
<evidence type="ECO:0000256" key="3">
    <source>
        <dbReference type="ARBA" id="ARBA00022692"/>
    </source>
</evidence>
<dbReference type="GO" id="GO:0005886">
    <property type="term" value="C:plasma membrane"/>
    <property type="evidence" value="ECO:0007669"/>
    <property type="project" value="UniProtKB-SubCell"/>
</dbReference>
<evidence type="ECO:0000256" key="6">
    <source>
        <dbReference type="SAM" id="Phobius"/>
    </source>
</evidence>
<feature type="transmembrane region" description="Helical" evidence="6">
    <location>
        <begin position="145"/>
        <end position="163"/>
    </location>
</feature>
<reference evidence="8 9" key="1">
    <citation type="submission" date="2016-10" db="EMBL/GenBank/DDBJ databases">
        <authorList>
            <person name="de Groot N.N."/>
        </authorList>
    </citation>
    <scope>NUCLEOTIDE SEQUENCE [LARGE SCALE GENOMIC DNA]</scope>
    <source>
        <strain evidence="8 9">JCM 18415</strain>
    </source>
</reference>
<dbReference type="GO" id="GO:0022904">
    <property type="term" value="P:respiratory electron transport chain"/>
    <property type="evidence" value="ECO:0007669"/>
    <property type="project" value="InterPro"/>
</dbReference>
<feature type="transmembrane region" description="Helical" evidence="6">
    <location>
        <begin position="12"/>
        <end position="36"/>
    </location>
</feature>
<evidence type="ECO:0000259" key="7">
    <source>
        <dbReference type="Pfam" id="PF01292"/>
    </source>
</evidence>
<keyword evidence="5 6" id="KW-0472">Membrane</keyword>
<dbReference type="Pfam" id="PF01292">
    <property type="entry name" value="Ni_hydr_CYTB"/>
    <property type="match status" value="1"/>
</dbReference>
<keyword evidence="3 6" id="KW-0812">Transmembrane</keyword>
<dbReference type="Gene3D" id="1.20.950.20">
    <property type="entry name" value="Transmembrane di-heme cytochromes, Chain C"/>
    <property type="match status" value="1"/>
</dbReference>
<dbReference type="EMBL" id="FOYD01000007">
    <property type="protein sequence ID" value="SFQ85387.1"/>
    <property type="molecule type" value="Genomic_DNA"/>
</dbReference>
<dbReference type="AlphaFoldDB" id="A0A1I6BWX2"/>
<dbReference type="InterPro" id="IPR016174">
    <property type="entry name" value="Di-haem_cyt_TM"/>
</dbReference>
<evidence type="ECO:0000313" key="8">
    <source>
        <dbReference type="EMBL" id="SFQ85387.1"/>
    </source>
</evidence>
<proteinExistence type="predicted"/>
<accession>A0A1I6BWX2</accession>
<dbReference type="RefSeq" id="WP_090539537.1">
    <property type="nucleotide sequence ID" value="NZ_FOYD01000007.1"/>
</dbReference>
<dbReference type="GO" id="GO:0009055">
    <property type="term" value="F:electron transfer activity"/>
    <property type="evidence" value="ECO:0007669"/>
    <property type="project" value="InterPro"/>
</dbReference>
<dbReference type="STRING" id="1002526.SAMN05216578_107125"/>